<dbReference type="AlphaFoldDB" id="A0AAQ0KMB3"/>
<name>A0AAQ0KMB3_PARVE</name>
<sequence>MDGGDRTRKIIAAQQRYTEVKARDQTLSLFVPEAFIRGIRHIGYKSNLEALAELVDNSIQAYSERIDLLFNFADRSASRPTQLAVVDDGHGMSSAMLRFAMMWGGTHRENDREGLGRFGYGLPCATVSMGRRFSIYSKVERGQIYVVTLDLDLLDNDAYRNIDGELEIPPACRADLPEFVSNALAQNHPGGWKSGTVVVIDKLDRLDWTTATGLRRNLVRHFGVAYHKLLRATALYIDGEKVRPIDPLFLSPSADLFALDEDRSHALDPVTLTVDGELGNARGSVTLRYAWLPPSFGAIDKNRDAIGINANPRFSILKHYHGIIFSRNGRIVDIHGRTPWTTFVNNDRYIRVEIEFSAGLDEAFGVTTAKQQISLSREMWDLLRAAGMPKAIEHLRQKVRSAKAKRTTASQSVVSVASRPSPSKPSATKPTAPMGVEVLIDRVVREFAPEVALDALLANILSRIRTDGAEHAANYDNLLREWASEMRARQATAGAGEPKMTMRKHGQSQRGRHGTT</sequence>
<dbReference type="GO" id="GO:0016301">
    <property type="term" value="F:kinase activity"/>
    <property type="evidence" value="ECO:0007669"/>
    <property type="project" value="UniProtKB-KW"/>
</dbReference>
<dbReference type="InterPro" id="IPR036890">
    <property type="entry name" value="HATPase_C_sf"/>
</dbReference>
<feature type="region of interest" description="Disordered" evidence="1">
    <location>
        <begin position="401"/>
        <end position="431"/>
    </location>
</feature>
<evidence type="ECO:0000313" key="3">
    <source>
        <dbReference type="Proteomes" id="UP000256794"/>
    </source>
</evidence>
<dbReference type="SUPFAM" id="SSF55874">
    <property type="entry name" value="ATPase domain of HSP90 chaperone/DNA topoisomerase II/histidine kinase"/>
    <property type="match status" value="1"/>
</dbReference>
<feature type="compositionally biased region" description="Low complexity" evidence="1">
    <location>
        <begin position="407"/>
        <end position="431"/>
    </location>
</feature>
<gene>
    <name evidence="2" type="ORF">ATH84_100649</name>
</gene>
<protein>
    <submittedName>
        <fullName evidence="2">Histidine kinase/DNA gyrase B/HSP90-like ATPase</fullName>
    </submittedName>
</protein>
<keyword evidence="2" id="KW-0808">Transferase</keyword>
<reference evidence="2 3" key="1">
    <citation type="submission" date="2018-08" db="EMBL/GenBank/DDBJ databases">
        <title>Genomic Encyclopedia of Archaeal and Bacterial Type Strains, Phase II (KMG-II): from individual species to whole genera.</title>
        <authorList>
            <person name="Goeker M."/>
        </authorList>
    </citation>
    <scope>NUCLEOTIDE SEQUENCE [LARGE SCALE GENOMIC DNA]</scope>
    <source>
        <strain evidence="2 3">DSM 582</strain>
    </source>
</reference>
<feature type="compositionally biased region" description="Basic residues" evidence="1">
    <location>
        <begin position="501"/>
        <end position="516"/>
    </location>
</feature>
<keyword evidence="3" id="KW-1185">Reference proteome</keyword>
<evidence type="ECO:0000256" key="1">
    <source>
        <dbReference type="SAM" id="MobiDB-lite"/>
    </source>
</evidence>
<dbReference type="Gene3D" id="3.30.565.10">
    <property type="entry name" value="Histidine kinase-like ATPase, C-terminal domain"/>
    <property type="match status" value="1"/>
</dbReference>
<keyword evidence="2" id="KW-0418">Kinase</keyword>
<evidence type="ECO:0000313" key="2">
    <source>
        <dbReference type="EMBL" id="REG53308.1"/>
    </source>
</evidence>
<dbReference type="Proteomes" id="UP000256794">
    <property type="component" value="Unassembled WGS sequence"/>
</dbReference>
<organism evidence="2 3">
    <name type="scientific">Paracoccus versutus</name>
    <name type="common">Thiobacillus versutus</name>
    <dbReference type="NCBI Taxonomy" id="34007"/>
    <lineage>
        <taxon>Bacteria</taxon>
        <taxon>Pseudomonadati</taxon>
        <taxon>Pseudomonadota</taxon>
        <taxon>Alphaproteobacteria</taxon>
        <taxon>Rhodobacterales</taxon>
        <taxon>Paracoccaceae</taxon>
        <taxon>Paracoccus</taxon>
    </lineage>
</organism>
<accession>A0AAQ0KMB3</accession>
<dbReference type="EMBL" id="QUMX01000006">
    <property type="protein sequence ID" value="REG53308.1"/>
    <property type="molecule type" value="Genomic_DNA"/>
</dbReference>
<comment type="caution">
    <text evidence="2">The sequence shown here is derived from an EMBL/GenBank/DDBJ whole genome shotgun (WGS) entry which is preliminary data.</text>
</comment>
<proteinExistence type="predicted"/>
<dbReference type="RefSeq" id="WP_084196758.1">
    <property type="nucleotide sequence ID" value="NZ_CP035287.1"/>
</dbReference>
<dbReference type="Pfam" id="PF13589">
    <property type="entry name" value="HATPase_c_3"/>
    <property type="match status" value="1"/>
</dbReference>
<feature type="region of interest" description="Disordered" evidence="1">
    <location>
        <begin position="490"/>
        <end position="516"/>
    </location>
</feature>